<organism evidence="1 2">
    <name type="scientific">Streptomyces microflavus DSM 40593</name>
    <dbReference type="NCBI Taxonomy" id="1303692"/>
    <lineage>
        <taxon>Bacteria</taxon>
        <taxon>Bacillati</taxon>
        <taxon>Actinomycetota</taxon>
        <taxon>Actinomycetes</taxon>
        <taxon>Kitasatosporales</taxon>
        <taxon>Streptomycetaceae</taxon>
        <taxon>Streptomyces</taxon>
    </lineage>
</organism>
<dbReference type="KEGG" id="sfi:SFUL_5788"/>
<evidence type="ECO:0000313" key="1">
    <source>
        <dbReference type="EMBL" id="AGK80671.1"/>
    </source>
</evidence>
<name>N0CX04_STRMI</name>
<dbReference type="AlphaFoldDB" id="N0CX04"/>
<dbReference type="HOGENOM" id="CLU_3376313_0_0_11"/>
<protein>
    <submittedName>
        <fullName evidence="1">Uncharacterized protein</fullName>
    </submittedName>
</protein>
<reference evidence="1 2" key="1">
    <citation type="submission" date="2013-04" db="EMBL/GenBank/DDBJ databases">
        <title>Complete genome sequence of Streptomyces fulvissimus.</title>
        <authorList>
            <person name="Myronovskyi M."/>
            <person name="Tokovenko B."/>
            <person name="Manderscheid N."/>
            <person name="Petzke L."/>
            <person name="Luzhetskyy A."/>
        </authorList>
    </citation>
    <scope>NUCLEOTIDE SEQUENCE [LARGE SCALE GENOMIC DNA]</scope>
    <source>
        <strain evidence="1 2">DSM 40593</strain>
    </source>
</reference>
<sequence>MPGIRYDQRVLVLVEVRGEQRDWDEAERVFDQQG</sequence>
<accession>N0CX04</accession>
<dbReference type="EMBL" id="CP005080">
    <property type="protein sequence ID" value="AGK80671.1"/>
    <property type="molecule type" value="Genomic_DNA"/>
</dbReference>
<proteinExistence type="predicted"/>
<evidence type="ECO:0000313" key="2">
    <source>
        <dbReference type="Proteomes" id="UP000013304"/>
    </source>
</evidence>
<gene>
    <name evidence="1" type="ORF">SFUL_5788</name>
</gene>
<dbReference type="Proteomes" id="UP000013304">
    <property type="component" value="Chromosome"/>
</dbReference>